<dbReference type="PANTHER" id="PTHR40074">
    <property type="entry name" value="O-ACETYLTRANSFERASE WECH"/>
    <property type="match status" value="1"/>
</dbReference>
<organism evidence="9 10">
    <name type="scientific">Bordetella genomosp. 10</name>
    <dbReference type="NCBI Taxonomy" id="1416804"/>
    <lineage>
        <taxon>Bacteria</taxon>
        <taxon>Pseudomonadati</taxon>
        <taxon>Pseudomonadota</taxon>
        <taxon>Betaproteobacteria</taxon>
        <taxon>Burkholderiales</taxon>
        <taxon>Alcaligenaceae</taxon>
        <taxon>Bordetella</taxon>
    </lineage>
</organism>
<feature type="transmembrane region" description="Helical" evidence="7">
    <location>
        <begin position="156"/>
        <end position="174"/>
    </location>
</feature>
<keyword evidence="10" id="KW-1185">Reference proteome</keyword>
<dbReference type="InterPro" id="IPR002656">
    <property type="entry name" value="Acyl_transf_3_dom"/>
</dbReference>
<dbReference type="GO" id="GO:0016413">
    <property type="term" value="F:O-acetyltransferase activity"/>
    <property type="evidence" value="ECO:0007669"/>
    <property type="project" value="TreeGrafter"/>
</dbReference>
<keyword evidence="4 7" id="KW-0812">Transmembrane</keyword>
<evidence type="ECO:0000256" key="6">
    <source>
        <dbReference type="ARBA" id="ARBA00023136"/>
    </source>
</evidence>
<proteinExistence type="inferred from homology"/>
<keyword evidence="6 7" id="KW-0472">Membrane</keyword>
<dbReference type="PANTHER" id="PTHR40074:SF2">
    <property type="entry name" value="O-ACETYLTRANSFERASE WECH"/>
    <property type="match status" value="1"/>
</dbReference>
<evidence type="ECO:0000313" key="10">
    <source>
        <dbReference type="Proteomes" id="UP000216020"/>
    </source>
</evidence>
<dbReference type="GO" id="GO:0005886">
    <property type="term" value="C:plasma membrane"/>
    <property type="evidence" value="ECO:0007669"/>
    <property type="project" value="UniProtKB-SubCell"/>
</dbReference>
<dbReference type="OrthoDB" id="9814807at2"/>
<feature type="domain" description="Acyltransferase 3" evidence="8">
    <location>
        <begin position="17"/>
        <end position="338"/>
    </location>
</feature>
<dbReference type="Proteomes" id="UP000216020">
    <property type="component" value="Unassembled WGS sequence"/>
</dbReference>
<evidence type="ECO:0000313" key="9">
    <source>
        <dbReference type="EMBL" id="OZI32033.1"/>
    </source>
</evidence>
<feature type="transmembrane region" description="Helical" evidence="7">
    <location>
        <begin position="324"/>
        <end position="349"/>
    </location>
</feature>
<evidence type="ECO:0000256" key="3">
    <source>
        <dbReference type="ARBA" id="ARBA00022475"/>
    </source>
</evidence>
<evidence type="ECO:0000256" key="5">
    <source>
        <dbReference type="ARBA" id="ARBA00022989"/>
    </source>
</evidence>
<comment type="subcellular location">
    <subcellularLocation>
        <location evidence="1">Cell membrane</location>
        <topology evidence="1">Multi-pass membrane protein</topology>
    </subcellularLocation>
</comment>
<evidence type="ECO:0000256" key="4">
    <source>
        <dbReference type="ARBA" id="ARBA00022692"/>
    </source>
</evidence>
<protein>
    <recommendedName>
        <fullName evidence="8">Acyltransferase 3 domain-containing protein</fullName>
    </recommendedName>
</protein>
<accession>A0A261S6H8</accession>
<evidence type="ECO:0000256" key="2">
    <source>
        <dbReference type="ARBA" id="ARBA00007400"/>
    </source>
</evidence>
<dbReference type="RefSeq" id="WP_094856440.1">
    <property type="nucleotide sequence ID" value="NZ_NEVM01000005.1"/>
</dbReference>
<comment type="similarity">
    <text evidence="2">Belongs to the acyltransferase 3 family.</text>
</comment>
<evidence type="ECO:0000256" key="1">
    <source>
        <dbReference type="ARBA" id="ARBA00004651"/>
    </source>
</evidence>
<dbReference type="AlphaFoldDB" id="A0A261S6H8"/>
<keyword evidence="3" id="KW-1003">Cell membrane</keyword>
<evidence type="ECO:0000256" key="7">
    <source>
        <dbReference type="SAM" id="Phobius"/>
    </source>
</evidence>
<feature type="transmembrane region" description="Helical" evidence="7">
    <location>
        <begin position="181"/>
        <end position="200"/>
    </location>
</feature>
<dbReference type="EMBL" id="NEVM01000005">
    <property type="protein sequence ID" value="OZI32033.1"/>
    <property type="molecule type" value="Genomic_DNA"/>
</dbReference>
<evidence type="ECO:0000259" key="8">
    <source>
        <dbReference type="Pfam" id="PF01757"/>
    </source>
</evidence>
<feature type="transmembrane region" description="Helical" evidence="7">
    <location>
        <begin position="21"/>
        <end position="39"/>
    </location>
</feature>
<reference evidence="10" key="1">
    <citation type="submission" date="2017-05" db="EMBL/GenBank/DDBJ databases">
        <title>Complete and WGS of Bordetella genogroups.</title>
        <authorList>
            <person name="Spilker T."/>
            <person name="Lipuma J."/>
        </authorList>
    </citation>
    <scope>NUCLEOTIDE SEQUENCE [LARGE SCALE GENOMIC DNA]</scope>
    <source>
        <strain evidence="10">AU16122</strain>
    </source>
</reference>
<keyword evidence="5 7" id="KW-1133">Transmembrane helix</keyword>
<feature type="transmembrane region" description="Helical" evidence="7">
    <location>
        <begin position="206"/>
        <end position="229"/>
    </location>
</feature>
<comment type="caution">
    <text evidence="9">The sequence shown here is derived from an EMBL/GenBank/DDBJ whole genome shotgun (WGS) entry which is preliminary data.</text>
</comment>
<dbReference type="GO" id="GO:0009246">
    <property type="term" value="P:enterobacterial common antigen biosynthetic process"/>
    <property type="evidence" value="ECO:0007669"/>
    <property type="project" value="TreeGrafter"/>
</dbReference>
<feature type="transmembrane region" description="Helical" evidence="7">
    <location>
        <begin position="294"/>
        <end position="312"/>
    </location>
</feature>
<name>A0A261S6H8_9BORD</name>
<sequence>MTKSEGANSRGPLVVVPWVDNMKLLAMLGVLSFHFFLFFSERAATPAALVSSWKDVFLVPFQLGWQGNELFFAASGFGLALSRMRQARAWPAFIATRAWRIYLPYWTTISLIFAYQVVMHAVGSWDVPYVTPTSPREWFANVFLVNLRGTNYLSTHHWFLFTLIPLYILFPLFFRLCERTRLVALIILLAIQIVVVKSGIDFGPFGAIMSLTYWMGSFAVGILLGIYTWKDQIGTARFLNRMWPAGVLLWLAGTVGSFSPTYRSFVDPVLCAGALLCIYQLAKLRWSLPWLNSFSFEIYLVHMPFVGFYRHFFGFVKGPLWLIYPFYLISTVMLSWVVHIVVVGVMGIFNEALEKRRAASGIASG</sequence>
<gene>
    <name evidence="9" type="ORF">CAL29_29810</name>
</gene>
<dbReference type="Pfam" id="PF01757">
    <property type="entry name" value="Acyl_transf_3"/>
    <property type="match status" value="1"/>
</dbReference>
<feature type="transmembrane region" description="Helical" evidence="7">
    <location>
        <begin position="102"/>
        <end position="122"/>
    </location>
</feature>
<feature type="transmembrane region" description="Helical" evidence="7">
    <location>
        <begin position="59"/>
        <end position="81"/>
    </location>
</feature>